<gene>
    <name evidence="2" type="ORF">UR64_C0002G0037</name>
</gene>
<dbReference type="InterPro" id="IPR003497">
    <property type="entry name" value="BRO_N_domain"/>
</dbReference>
<dbReference type="Proteomes" id="UP000034952">
    <property type="component" value="Unassembled WGS sequence"/>
</dbReference>
<protein>
    <submittedName>
        <fullName evidence="2">DNA-damage-inducible protein D</fullName>
    </submittedName>
</protein>
<organism evidence="2 3">
    <name type="scientific">Candidatus Nomurabacteria bacterium GW2011_GWE1_35_16</name>
    <dbReference type="NCBI Taxonomy" id="1618761"/>
    <lineage>
        <taxon>Bacteria</taxon>
        <taxon>Candidatus Nomuraibacteriota</taxon>
    </lineage>
</organism>
<proteinExistence type="predicted"/>
<evidence type="ECO:0000259" key="1">
    <source>
        <dbReference type="Pfam" id="PF02498"/>
    </source>
</evidence>
<accession>A0A0G0BSX1</accession>
<reference evidence="2 3" key="1">
    <citation type="journal article" date="2015" name="Nature">
        <title>rRNA introns, odd ribosomes, and small enigmatic genomes across a large radiation of phyla.</title>
        <authorList>
            <person name="Brown C.T."/>
            <person name="Hug L.A."/>
            <person name="Thomas B.C."/>
            <person name="Sharon I."/>
            <person name="Castelle C.J."/>
            <person name="Singh A."/>
            <person name="Wilkins M.J."/>
            <person name="Williams K.H."/>
            <person name="Banfield J.F."/>
        </authorList>
    </citation>
    <scope>NUCLEOTIDE SEQUENCE [LARGE SCALE GENOMIC DNA]</scope>
</reference>
<sequence>MYLYMKTEIIKSHISNFESNSHKTSEGVEFWLARDLQELLGYDKWDNFIKVISKAKIACENSKQVVSDHFADVGKMVKLGSGSEREIADIMLTRYASYLVAQNGDSKKEEISFAQNYFAVQTRKFEIIEKRIQEFERVTARQKLTETEKELSGIIYQQTGSDKNFGLIRSKGDKALFGFTTGEMKKRLGVPEGRALADFQPTIILKAKDFATEITIFNSKNKNLKTEQAISEEHITNNRSVRKTLIGRGIIPERLPKEEDIKKIERKLKSDEKKGLKKVDKLGK</sequence>
<name>A0A0G0BSX1_9BACT</name>
<feature type="domain" description="Bro-N" evidence="1">
    <location>
        <begin position="26"/>
        <end position="113"/>
    </location>
</feature>
<comment type="caution">
    <text evidence="2">The sequence shown here is derived from an EMBL/GenBank/DDBJ whole genome shotgun (WGS) entry which is preliminary data.</text>
</comment>
<evidence type="ECO:0000313" key="2">
    <source>
        <dbReference type="EMBL" id="KKP66821.1"/>
    </source>
</evidence>
<evidence type="ECO:0000313" key="3">
    <source>
        <dbReference type="Proteomes" id="UP000034952"/>
    </source>
</evidence>
<dbReference type="PATRIC" id="fig|1618761.3.peg.104"/>
<dbReference type="Pfam" id="PF02498">
    <property type="entry name" value="Bro-N"/>
    <property type="match status" value="1"/>
</dbReference>
<dbReference type="EMBL" id="LBPY01000002">
    <property type="protein sequence ID" value="KKP66821.1"/>
    <property type="molecule type" value="Genomic_DNA"/>
</dbReference>
<dbReference type="NCBIfam" id="NF008573">
    <property type="entry name" value="PRK11525.1"/>
    <property type="match status" value="1"/>
</dbReference>
<dbReference type="AlphaFoldDB" id="A0A0G0BSX1"/>